<proteinExistence type="predicted"/>
<reference evidence="1 2" key="1">
    <citation type="submission" date="2016-10" db="EMBL/GenBank/DDBJ databases">
        <title>Complete genome sequences of three Cupriavidus strains isolated from various Malaysian environments.</title>
        <authorList>
            <person name="Abdullah A.A.-A."/>
            <person name="Shafie N.A.H."/>
            <person name="Lau N.S."/>
        </authorList>
    </citation>
    <scope>NUCLEOTIDE SEQUENCE [LARGE SCALE GENOMIC DNA]</scope>
    <source>
        <strain evidence="1 2">USMAA1020</strain>
    </source>
</reference>
<keyword evidence="2" id="KW-1185">Reference proteome</keyword>
<dbReference type="Proteomes" id="UP000177515">
    <property type="component" value="Chromosome 1"/>
</dbReference>
<name>A0ABM6F4T0_9BURK</name>
<evidence type="ECO:0000313" key="1">
    <source>
        <dbReference type="EMBL" id="AOZ06472.1"/>
    </source>
</evidence>
<evidence type="ECO:0000313" key="2">
    <source>
        <dbReference type="Proteomes" id="UP000177515"/>
    </source>
</evidence>
<accession>A0ABM6F4T0</accession>
<protein>
    <submittedName>
        <fullName evidence="1">Uncharacterized protein</fullName>
    </submittedName>
</protein>
<dbReference type="EMBL" id="CP017754">
    <property type="protein sequence ID" value="AOZ06472.1"/>
    <property type="molecule type" value="Genomic_DNA"/>
</dbReference>
<sequence length="104" mass="11198">MERIETDTNFGAEIDQEAPLSESNKDFLQGAVRELPLAKALHRFPAHWQDGYVCVGKSIAGDGDSVPCCFSMALSRSAMALARAMKSASLTASRLEAVVLAIVR</sequence>
<organism evidence="1 2">
    <name type="scientific">Cupriavidus malaysiensis</name>
    <dbReference type="NCBI Taxonomy" id="367825"/>
    <lineage>
        <taxon>Bacteria</taxon>
        <taxon>Pseudomonadati</taxon>
        <taxon>Pseudomonadota</taxon>
        <taxon>Betaproteobacteria</taxon>
        <taxon>Burkholderiales</taxon>
        <taxon>Burkholderiaceae</taxon>
        <taxon>Cupriavidus</taxon>
    </lineage>
</organism>
<gene>
    <name evidence="1" type="ORF">BKK80_12065</name>
</gene>